<dbReference type="AlphaFoldDB" id="K0RVY6"/>
<accession>K0RVY6</accession>
<dbReference type="GO" id="GO:0046872">
    <property type="term" value="F:metal ion binding"/>
    <property type="evidence" value="ECO:0007669"/>
    <property type="project" value="UniProtKB-KW"/>
</dbReference>
<feature type="region of interest" description="Disordered" evidence="13">
    <location>
        <begin position="509"/>
        <end position="540"/>
    </location>
</feature>
<evidence type="ECO:0000259" key="14">
    <source>
        <dbReference type="PROSITE" id="PS51918"/>
    </source>
</evidence>
<proteinExistence type="inferred from homology"/>
<keyword evidence="16" id="KW-1185">Reference proteome</keyword>
<comment type="cofactor">
    <cofactor evidence="1">
        <name>[4Fe-4S] cluster</name>
        <dbReference type="ChEBI" id="CHEBI:49883"/>
    </cofactor>
</comment>
<keyword evidence="5" id="KW-0698">rRNA processing</keyword>
<keyword evidence="7" id="KW-0808">Transferase</keyword>
<comment type="subcellular location">
    <subcellularLocation>
        <location evidence="2">Cytoplasm</location>
    </subcellularLocation>
</comment>
<dbReference type="InterPro" id="IPR040072">
    <property type="entry name" value="Methyltransferase_A"/>
</dbReference>
<evidence type="ECO:0000256" key="13">
    <source>
        <dbReference type="SAM" id="MobiDB-lite"/>
    </source>
</evidence>
<dbReference type="SFLD" id="SFLDS00029">
    <property type="entry name" value="Radical_SAM"/>
    <property type="match status" value="1"/>
</dbReference>
<dbReference type="Pfam" id="PF04055">
    <property type="entry name" value="Radical_SAM"/>
    <property type="match status" value="1"/>
</dbReference>
<dbReference type="Pfam" id="PF21016">
    <property type="entry name" value="RlmN_N"/>
    <property type="match status" value="1"/>
</dbReference>
<dbReference type="PANTHER" id="PTHR30544:SF5">
    <property type="entry name" value="RADICAL SAM CORE DOMAIN-CONTAINING PROTEIN"/>
    <property type="match status" value="1"/>
</dbReference>
<dbReference type="GO" id="GO:0070475">
    <property type="term" value="P:rRNA base methylation"/>
    <property type="evidence" value="ECO:0007669"/>
    <property type="project" value="InterPro"/>
</dbReference>
<organism evidence="15 16">
    <name type="scientific">Thalassiosira oceanica</name>
    <name type="common">Marine diatom</name>
    <dbReference type="NCBI Taxonomy" id="159749"/>
    <lineage>
        <taxon>Eukaryota</taxon>
        <taxon>Sar</taxon>
        <taxon>Stramenopiles</taxon>
        <taxon>Ochrophyta</taxon>
        <taxon>Bacillariophyta</taxon>
        <taxon>Coscinodiscophyceae</taxon>
        <taxon>Thalassiosirophycidae</taxon>
        <taxon>Thalassiosirales</taxon>
        <taxon>Thalassiosiraceae</taxon>
        <taxon>Thalassiosira</taxon>
    </lineage>
</organism>
<dbReference type="OrthoDB" id="538249at2759"/>
<dbReference type="eggNOG" id="ENOG502QSIE">
    <property type="taxonomic scope" value="Eukaryota"/>
</dbReference>
<dbReference type="FunFam" id="3.20.20.70:FF:000014">
    <property type="entry name" value="Probable dual-specificity RNA methyltransferase RlmN"/>
    <property type="match status" value="1"/>
</dbReference>
<dbReference type="OMA" id="MENRRCS"/>
<sequence>MENRRCSLEVQGTGHVLSLLRRSTAKTAAFSVGMRRSHRARKSTRLFSTVANPETNEYKVNLLTLPLPELETLIKSWDYPAFRARQINNWIFKQGVSDIDDMTDLPLKLRTLLRERAIVGSLHLEVEQISRDGTKKRAYKLHDGQMIESVLMPYTDGRRTACISSQAGCAMGCVFCATGQMGFARQLTSDEIFEQVATFHHELKGKNERLSNVVMMGMGEPLANYRNVIAAIRRMNNELGIGQRKITLSTVGVVPNIRKLMDEDIQIRLALSLHCATDEERSSLLPANRRYGGLDELMTTIREYIEVKKMRVTFEWALIEGENDSRDVARTLGHLLKRHGIRPDMAHVNLIPLNPTGGYVGSPSGRNNVERFVDVLQNEFGISATPRMRRGIDIDAGCGQLKSAVKKKEDREKEGVSELLQFAVDPGLPSVGVYEDEDEIELPPGVDASIDKGLSHGSIVGFSIDEGFVDLDIEDDDDDFENPTFEDDIELAEAERLINLVKGTTLAMPRPTAPAEASDEADSRIEKVKPTSITDDEAVRKAKRRRKKLLKQLKAIQKLTELDGERQAANKG</sequence>
<dbReference type="SUPFAM" id="SSF102114">
    <property type="entry name" value="Radical SAM enzymes"/>
    <property type="match status" value="1"/>
</dbReference>
<evidence type="ECO:0000256" key="1">
    <source>
        <dbReference type="ARBA" id="ARBA00001966"/>
    </source>
</evidence>
<keyword evidence="9" id="KW-0819">tRNA processing</keyword>
<protein>
    <recommendedName>
        <fullName evidence="14">Radical SAM core domain-containing protein</fullName>
    </recommendedName>
</protein>
<dbReference type="InterPro" id="IPR027492">
    <property type="entry name" value="RNA_MTrfase_RlmN"/>
</dbReference>
<dbReference type="PROSITE" id="PS51918">
    <property type="entry name" value="RADICAL_SAM"/>
    <property type="match status" value="1"/>
</dbReference>
<feature type="domain" description="Radical SAM core" evidence="14">
    <location>
        <begin position="155"/>
        <end position="393"/>
    </location>
</feature>
<dbReference type="EMBL" id="AGNL01029404">
    <property type="protein sequence ID" value="EJK57125.1"/>
    <property type="molecule type" value="Genomic_DNA"/>
</dbReference>
<keyword evidence="11" id="KW-0408">Iron</keyword>
<evidence type="ECO:0000256" key="2">
    <source>
        <dbReference type="ARBA" id="ARBA00004496"/>
    </source>
</evidence>
<dbReference type="GO" id="GO:0008173">
    <property type="term" value="F:RNA methyltransferase activity"/>
    <property type="evidence" value="ECO:0007669"/>
    <property type="project" value="InterPro"/>
</dbReference>
<evidence type="ECO:0000313" key="16">
    <source>
        <dbReference type="Proteomes" id="UP000266841"/>
    </source>
</evidence>
<dbReference type="InterPro" id="IPR048641">
    <property type="entry name" value="RlmN_N"/>
</dbReference>
<evidence type="ECO:0000256" key="6">
    <source>
        <dbReference type="ARBA" id="ARBA00022603"/>
    </source>
</evidence>
<dbReference type="GO" id="GO:0030488">
    <property type="term" value="P:tRNA methylation"/>
    <property type="evidence" value="ECO:0007669"/>
    <property type="project" value="InterPro"/>
</dbReference>
<evidence type="ECO:0000256" key="4">
    <source>
        <dbReference type="ARBA" id="ARBA00022490"/>
    </source>
</evidence>
<dbReference type="SFLD" id="SFLDG01062">
    <property type="entry name" value="methyltransferase_(Class_A)"/>
    <property type="match status" value="1"/>
</dbReference>
<dbReference type="Gene3D" id="1.10.150.530">
    <property type="match status" value="1"/>
</dbReference>
<dbReference type="InterPro" id="IPR007197">
    <property type="entry name" value="rSAM"/>
</dbReference>
<name>K0RVY6_THAOC</name>
<dbReference type="Gene3D" id="3.20.20.70">
    <property type="entry name" value="Aldolase class I"/>
    <property type="match status" value="1"/>
</dbReference>
<evidence type="ECO:0000256" key="12">
    <source>
        <dbReference type="ARBA" id="ARBA00023014"/>
    </source>
</evidence>
<evidence type="ECO:0000256" key="11">
    <source>
        <dbReference type="ARBA" id="ARBA00023004"/>
    </source>
</evidence>
<dbReference type="GO" id="GO:0051539">
    <property type="term" value="F:4 iron, 4 sulfur cluster binding"/>
    <property type="evidence" value="ECO:0007669"/>
    <property type="project" value="UniProtKB-KW"/>
</dbReference>
<reference evidence="15 16" key="1">
    <citation type="journal article" date="2012" name="Genome Biol.">
        <title>Genome and low-iron response of an oceanic diatom adapted to chronic iron limitation.</title>
        <authorList>
            <person name="Lommer M."/>
            <person name="Specht M."/>
            <person name="Roy A.S."/>
            <person name="Kraemer L."/>
            <person name="Andreson R."/>
            <person name="Gutowska M.A."/>
            <person name="Wolf J."/>
            <person name="Bergner S.V."/>
            <person name="Schilhabel M.B."/>
            <person name="Klostermeier U.C."/>
            <person name="Beiko R.G."/>
            <person name="Rosenstiel P."/>
            <person name="Hippler M."/>
            <person name="Laroche J."/>
        </authorList>
    </citation>
    <scope>NUCLEOTIDE SEQUENCE [LARGE SCALE GENOMIC DNA]</scope>
    <source>
        <strain evidence="15 16">CCMP1005</strain>
    </source>
</reference>
<gene>
    <name evidence="15" type="ORF">THAOC_22868</name>
</gene>
<dbReference type="CDD" id="cd01335">
    <property type="entry name" value="Radical_SAM"/>
    <property type="match status" value="1"/>
</dbReference>
<dbReference type="InterPro" id="IPR004383">
    <property type="entry name" value="rRNA_lsu_MTrfase_RlmN/Cfr"/>
</dbReference>
<dbReference type="InterPro" id="IPR058240">
    <property type="entry name" value="rSAM_sf"/>
</dbReference>
<dbReference type="HAMAP" id="MF_01849">
    <property type="entry name" value="RNA_methyltr_RlmN"/>
    <property type="match status" value="1"/>
</dbReference>
<keyword evidence="8" id="KW-0949">S-adenosyl-L-methionine</keyword>
<comment type="caution">
    <text evidence="15">The sequence shown here is derived from an EMBL/GenBank/DDBJ whole genome shotgun (WGS) entry which is preliminary data.</text>
</comment>
<keyword evidence="6" id="KW-0489">Methyltransferase</keyword>
<keyword evidence="10" id="KW-0479">Metal-binding</keyword>
<dbReference type="SFLD" id="SFLDF00275">
    <property type="entry name" value="adenosine_C2_methyltransferase"/>
    <property type="match status" value="1"/>
</dbReference>
<evidence type="ECO:0000256" key="7">
    <source>
        <dbReference type="ARBA" id="ARBA00022679"/>
    </source>
</evidence>
<evidence type="ECO:0000256" key="5">
    <source>
        <dbReference type="ARBA" id="ARBA00022552"/>
    </source>
</evidence>
<keyword evidence="4" id="KW-0963">Cytoplasm</keyword>
<dbReference type="NCBIfam" id="TIGR00048">
    <property type="entry name" value="rRNA_mod_RlmN"/>
    <property type="match status" value="1"/>
</dbReference>
<dbReference type="InterPro" id="IPR013785">
    <property type="entry name" value="Aldolase_TIM"/>
</dbReference>
<keyword evidence="3" id="KW-0004">4Fe-4S</keyword>
<evidence type="ECO:0000313" key="15">
    <source>
        <dbReference type="EMBL" id="EJK57125.1"/>
    </source>
</evidence>
<evidence type="ECO:0000256" key="8">
    <source>
        <dbReference type="ARBA" id="ARBA00022691"/>
    </source>
</evidence>
<evidence type="ECO:0000256" key="9">
    <source>
        <dbReference type="ARBA" id="ARBA00022694"/>
    </source>
</evidence>
<keyword evidence="12" id="KW-0411">Iron-sulfur</keyword>
<dbReference type="Proteomes" id="UP000266841">
    <property type="component" value="Unassembled WGS sequence"/>
</dbReference>
<dbReference type="PANTHER" id="PTHR30544">
    <property type="entry name" value="23S RRNA METHYLTRANSFERASE"/>
    <property type="match status" value="1"/>
</dbReference>
<evidence type="ECO:0000256" key="3">
    <source>
        <dbReference type="ARBA" id="ARBA00022485"/>
    </source>
</evidence>
<dbReference type="GO" id="GO:0005737">
    <property type="term" value="C:cytoplasm"/>
    <property type="evidence" value="ECO:0007669"/>
    <property type="project" value="UniProtKB-SubCell"/>
</dbReference>
<evidence type="ECO:0000256" key="10">
    <source>
        <dbReference type="ARBA" id="ARBA00022723"/>
    </source>
</evidence>